<evidence type="ECO:0000313" key="2">
    <source>
        <dbReference type="Proteomes" id="UP000076586"/>
    </source>
</evidence>
<sequence length="103" mass="11633">MSLNKAGNGTLCPIKRCERNIYPALKNLIRGFHPYNPDFLFALKQKGSKKFKAMPASLKKLAFVSGNRPNLFPPYVENFKQGRFFPLPLLFFGSPDKATPNLT</sequence>
<organism evidence="1 2">
    <name type="scientific">Paludibacter jiangxiensis</name>
    <dbReference type="NCBI Taxonomy" id="681398"/>
    <lineage>
        <taxon>Bacteria</taxon>
        <taxon>Pseudomonadati</taxon>
        <taxon>Bacteroidota</taxon>
        <taxon>Bacteroidia</taxon>
        <taxon>Bacteroidales</taxon>
        <taxon>Paludibacteraceae</taxon>
        <taxon>Paludibacter</taxon>
    </lineage>
</organism>
<accession>A0A170YV73</accession>
<dbReference type="STRING" id="681398.PJIAN_1681"/>
<dbReference type="EMBL" id="BDCR01000001">
    <property type="protein sequence ID" value="GAT62091.1"/>
    <property type="molecule type" value="Genomic_DNA"/>
</dbReference>
<gene>
    <name evidence="1" type="ORF">PJIAN_1681</name>
</gene>
<name>A0A170YV73_9BACT</name>
<dbReference type="Proteomes" id="UP000076586">
    <property type="component" value="Unassembled WGS sequence"/>
</dbReference>
<evidence type="ECO:0000313" key="1">
    <source>
        <dbReference type="EMBL" id="GAT62091.1"/>
    </source>
</evidence>
<reference evidence="2" key="2">
    <citation type="journal article" date="2017" name="Genome Announc.">
        <title>Draft genome sequence of Paludibacter jiangxiensis NM7(T), a propionate-producing fermentative bacterium.</title>
        <authorList>
            <person name="Qiu Y.-L."/>
            <person name="Tourlousse D.M."/>
            <person name="Matsuura N."/>
            <person name="Ohashi A."/>
            <person name="Sekiguchi Y."/>
        </authorList>
    </citation>
    <scope>NUCLEOTIDE SEQUENCE [LARGE SCALE GENOMIC DNA]</scope>
    <source>
        <strain evidence="2">NM7</strain>
    </source>
</reference>
<keyword evidence="2" id="KW-1185">Reference proteome</keyword>
<proteinExistence type="predicted"/>
<protein>
    <submittedName>
        <fullName evidence="1">Uncharacterized protein</fullName>
    </submittedName>
</protein>
<dbReference type="AlphaFoldDB" id="A0A170YV73"/>
<comment type="caution">
    <text evidence="1">The sequence shown here is derived from an EMBL/GenBank/DDBJ whole genome shotgun (WGS) entry which is preliminary data.</text>
</comment>
<reference evidence="2" key="1">
    <citation type="submission" date="2016-04" db="EMBL/GenBank/DDBJ databases">
        <title>Draft genome sequence of Paludibacter jiangxiensis strain NM7.</title>
        <authorList>
            <person name="Qiu Y."/>
            <person name="Matsuura N."/>
            <person name="Ohashi A."/>
            <person name="Tourlousse M.D."/>
            <person name="Sekiguchi Y."/>
        </authorList>
    </citation>
    <scope>NUCLEOTIDE SEQUENCE [LARGE SCALE GENOMIC DNA]</scope>
    <source>
        <strain evidence="2">NM7</strain>
    </source>
</reference>